<protein>
    <submittedName>
        <fullName evidence="1">Uncharacterized protein</fullName>
    </submittedName>
</protein>
<dbReference type="InterPro" id="IPR032710">
    <property type="entry name" value="NTF2-like_dom_sf"/>
</dbReference>
<reference evidence="1 2" key="1">
    <citation type="journal article" date="2013" name="Curr. Biol.">
        <title>The Genome of the Foraminiferan Reticulomyxa filosa.</title>
        <authorList>
            <person name="Glockner G."/>
            <person name="Hulsmann N."/>
            <person name="Schleicher M."/>
            <person name="Noegel A.A."/>
            <person name="Eichinger L."/>
            <person name="Gallinger C."/>
            <person name="Pawlowski J."/>
            <person name="Sierra R."/>
            <person name="Euteneuer U."/>
            <person name="Pillet L."/>
            <person name="Moustafa A."/>
            <person name="Platzer M."/>
            <person name="Groth M."/>
            <person name="Szafranski K."/>
            <person name="Schliwa M."/>
        </authorList>
    </citation>
    <scope>NUCLEOTIDE SEQUENCE [LARGE SCALE GENOMIC DNA]</scope>
</reference>
<sequence length="264" mass="31200">MNWDAFWRLFVFRGRPFYHVIKKVAFGCCGIISLETVLLYHYWPSRPSVDQLPSTVFALDKPFIANNPSHSNLTESQIAFIIDLLSAYNDKSLGLHMRHYHKNVIVEDPWYRWIGIREIPFHFRSMHNLVPDPTLTNIRIDWMDLSDDEEETVRSTEHKETNNQISPQTCEQLVISFNAHSTVSSVLDEHKPHSYNNDESYAMVMMLELNSDRKIIYQRNLWEHKYLITPNTDPYVLGYLCKWIRRANSFWYRVVKTPSTLSDV</sequence>
<dbReference type="EMBL" id="ASPP01008203">
    <property type="protein sequence ID" value="ETO25926.1"/>
    <property type="molecule type" value="Genomic_DNA"/>
</dbReference>
<comment type="caution">
    <text evidence="1">The sequence shown here is derived from an EMBL/GenBank/DDBJ whole genome shotgun (WGS) entry which is preliminary data.</text>
</comment>
<dbReference type="Proteomes" id="UP000023152">
    <property type="component" value="Unassembled WGS sequence"/>
</dbReference>
<organism evidence="1 2">
    <name type="scientific">Reticulomyxa filosa</name>
    <dbReference type="NCBI Taxonomy" id="46433"/>
    <lineage>
        <taxon>Eukaryota</taxon>
        <taxon>Sar</taxon>
        <taxon>Rhizaria</taxon>
        <taxon>Retaria</taxon>
        <taxon>Foraminifera</taxon>
        <taxon>Monothalamids</taxon>
        <taxon>Reticulomyxidae</taxon>
        <taxon>Reticulomyxa</taxon>
    </lineage>
</organism>
<dbReference type="SUPFAM" id="SSF54427">
    <property type="entry name" value="NTF2-like"/>
    <property type="match status" value="1"/>
</dbReference>
<keyword evidence="2" id="KW-1185">Reference proteome</keyword>
<name>X6NIY3_RETFI</name>
<accession>X6NIY3</accession>
<gene>
    <name evidence="1" type="ORF">RFI_11213</name>
</gene>
<dbReference type="AlphaFoldDB" id="X6NIY3"/>
<evidence type="ECO:0000313" key="2">
    <source>
        <dbReference type="Proteomes" id="UP000023152"/>
    </source>
</evidence>
<evidence type="ECO:0000313" key="1">
    <source>
        <dbReference type="EMBL" id="ETO25926.1"/>
    </source>
</evidence>
<proteinExistence type="predicted"/>